<dbReference type="OrthoDB" id="680903at2"/>
<accession>A0A365XVE0</accession>
<comment type="caution">
    <text evidence="4">The sequence shown here is derived from an EMBL/GenBank/DDBJ whole genome shotgun (WGS) entry which is preliminary data.</text>
</comment>
<dbReference type="AlphaFoldDB" id="A0A365XVE0"/>
<dbReference type="RefSeq" id="WP_113619080.1">
    <property type="nucleotide sequence ID" value="NZ_QFFJ01000002.1"/>
</dbReference>
<dbReference type="SUPFAM" id="SSF48452">
    <property type="entry name" value="TPR-like"/>
    <property type="match status" value="2"/>
</dbReference>
<organism evidence="4 5">
    <name type="scientific">Chitinophaga flava</name>
    <dbReference type="NCBI Taxonomy" id="2259036"/>
    <lineage>
        <taxon>Bacteria</taxon>
        <taxon>Pseudomonadati</taxon>
        <taxon>Bacteroidota</taxon>
        <taxon>Chitinophagia</taxon>
        <taxon>Chitinophagales</taxon>
        <taxon>Chitinophagaceae</taxon>
        <taxon>Chitinophaga</taxon>
    </lineage>
</organism>
<sequence length="397" mass="45424">MRKILGTIGLVLSCIITRAQGVDRNKVMEYLQDQQYDEAIAYLQPAVNSQSPREMALLAYTYYQSGKLADAATTYEKVLQLDSNHIPALQYLASIRSQQELFPLALTLYQRITQLRPNSAQAWKQLSFTAFLAQQPDSGFTWLCKAYQLNPADPKVVSRLAEEWMDKKAYPQADSIVKAFLIKDSTQTSVLMTAAKTAYLVKDYRRTVSIGEKLQSLNIVSPNTFIYVIAAGYNLKKYTDCIHIYDYMLSGNAASENITYYAALAHTALRQYSESNELLQRCITMAKSSSLENYYNSTSVNYESMRQYKPALAALDTSWYLSHKPLRQYSMGRIYETVLKNDAAAMKYYKRYLQLYKPGSPDEDEIYRYLKDRMKVKPQPVLISVSQKDKQTAQQQP</sequence>
<dbReference type="InterPro" id="IPR019734">
    <property type="entry name" value="TPR_rpt"/>
</dbReference>
<evidence type="ECO:0000256" key="1">
    <source>
        <dbReference type="ARBA" id="ARBA00022737"/>
    </source>
</evidence>
<keyword evidence="2 3" id="KW-0802">TPR repeat</keyword>
<dbReference type="PROSITE" id="PS50005">
    <property type="entry name" value="TPR"/>
    <property type="match status" value="1"/>
</dbReference>
<protein>
    <submittedName>
        <fullName evidence="4">Uncharacterized protein</fullName>
    </submittedName>
</protein>
<dbReference type="Proteomes" id="UP000253410">
    <property type="component" value="Unassembled WGS sequence"/>
</dbReference>
<evidence type="ECO:0000256" key="2">
    <source>
        <dbReference type="ARBA" id="ARBA00022803"/>
    </source>
</evidence>
<proteinExistence type="predicted"/>
<keyword evidence="1" id="KW-0677">Repeat</keyword>
<dbReference type="PANTHER" id="PTHR45586">
    <property type="entry name" value="TPR REPEAT-CONTAINING PROTEIN PA4667"/>
    <property type="match status" value="1"/>
</dbReference>
<dbReference type="InterPro" id="IPR011990">
    <property type="entry name" value="TPR-like_helical_dom_sf"/>
</dbReference>
<dbReference type="PANTHER" id="PTHR45586:SF15">
    <property type="entry name" value="TPR REPEAT-CONTAINING PROTEIN YPIA"/>
    <property type="match status" value="1"/>
</dbReference>
<evidence type="ECO:0000313" key="5">
    <source>
        <dbReference type="Proteomes" id="UP000253410"/>
    </source>
</evidence>
<evidence type="ECO:0000313" key="4">
    <source>
        <dbReference type="EMBL" id="RBL90332.1"/>
    </source>
</evidence>
<dbReference type="InterPro" id="IPR051012">
    <property type="entry name" value="CellSynth/LPSAsmb/PSIAsmb"/>
</dbReference>
<dbReference type="Gene3D" id="1.25.40.10">
    <property type="entry name" value="Tetratricopeptide repeat domain"/>
    <property type="match status" value="2"/>
</dbReference>
<feature type="repeat" description="TPR" evidence="3">
    <location>
        <begin position="52"/>
        <end position="85"/>
    </location>
</feature>
<dbReference type="Pfam" id="PF13432">
    <property type="entry name" value="TPR_16"/>
    <property type="match status" value="1"/>
</dbReference>
<dbReference type="EMBL" id="QFFJ01000002">
    <property type="protein sequence ID" value="RBL90332.1"/>
    <property type="molecule type" value="Genomic_DNA"/>
</dbReference>
<name>A0A365XVE0_9BACT</name>
<gene>
    <name evidence="4" type="ORF">DF182_28105</name>
</gene>
<reference evidence="4 5" key="1">
    <citation type="submission" date="2018-05" db="EMBL/GenBank/DDBJ databases">
        <title>Chitinophaga sp. K3CV102501T nov., isolated from isolated from a monsoon evergreen broad-leaved forest soil.</title>
        <authorList>
            <person name="Lv Y."/>
        </authorList>
    </citation>
    <scope>NUCLEOTIDE SEQUENCE [LARGE SCALE GENOMIC DNA]</scope>
    <source>
        <strain evidence="4 5">GDMCC 1.1325</strain>
    </source>
</reference>
<dbReference type="SMART" id="SM00028">
    <property type="entry name" value="TPR"/>
    <property type="match status" value="3"/>
</dbReference>
<evidence type="ECO:0000256" key="3">
    <source>
        <dbReference type="PROSITE-ProRule" id="PRU00339"/>
    </source>
</evidence>
<keyword evidence="5" id="KW-1185">Reference proteome</keyword>